<protein>
    <submittedName>
        <fullName evidence="1">Uncharacterized protein</fullName>
    </submittedName>
</protein>
<proteinExistence type="predicted"/>
<evidence type="ECO:0000313" key="2">
    <source>
        <dbReference type="Proteomes" id="UP000217895"/>
    </source>
</evidence>
<sequence length="186" mass="20691">MQLKFMRQLGFLLLFSSLTIVGGNAKIPAKAIPSSSMLSPIKPETKLVQAETSPYIGLIYSEVPEGLISGGGAVIDQWHRIHVVEQPGQAMYLWLGELLRYDQVGQPVTQVLDVLELPPFSKSQRIAFRFCRLNGKVDRAIAAIVEMTESEYYTQISHAWRVNTQTGKIEAMSTHGVDCKNQGWKG</sequence>
<keyword evidence="2" id="KW-1185">Reference proteome</keyword>
<name>A0A1Z4JAZ8_LEPBY</name>
<dbReference type="AlphaFoldDB" id="A0A1Z4JAZ8"/>
<reference evidence="1 2" key="1">
    <citation type="submission" date="2017-06" db="EMBL/GenBank/DDBJ databases">
        <title>Genome sequencing of cyanobaciteial culture collection at National Institute for Environmental Studies (NIES).</title>
        <authorList>
            <person name="Hirose Y."/>
            <person name="Shimura Y."/>
            <person name="Fujisawa T."/>
            <person name="Nakamura Y."/>
            <person name="Kawachi M."/>
        </authorList>
    </citation>
    <scope>NUCLEOTIDE SEQUENCE [LARGE SCALE GENOMIC DNA]</scope>
    <source>
        <strain evidence="1 2">NIES-2135</strain>
    </source>
</reference>
<dbReference type="Proteomes" id="UP000217895">
    <property type="component" value="Chromosome"/>
</dbReference>
<accession>A0A1Z4JAZ8</accession>
<gene>
    <name evidence="1" type="ORF">NIES2135_07390</name>
</gene>
<dbReference type="EMBL" id="AP018203">
    <property type="protein sequence ID" value="BAY53926.1"/>
    <property type="molecule type" value="Genomic_DNA"/>
</dbReference>
<organism evidence="1 2">
    <name type="scientific">Leptolyngbya boryana NIES-2135</name>
    <dbReference type="NCBI Taxonomy" id="1973484"/>
    <lineage>
        <taxon>Bacteria</taxon>
        <taxon>Bacillati</taxon>
        <taxon>Cyanobacteriota</taxon>
        <taxon>Cyanophyceae</taxon>
        <taxon>Leptolyngbyales</taxon>
        <taxon>Leptolyngbyaceae</taxon>
        <taxon>Leptolyngbya group</taxon>
        <taxon>Leptolyngbya</taxon>
    </lineage>
</organism>
<evidence type="ECO:0000313" key="1">
    <source>
        <dbReference type="EMBL" id="BAY53926.1"/>
    </source>
</evidence>